<dbReference type="OrthoDB" id="19045at2759"/>
<evidence type="ECO:0000313" key="3">
    <source>
        <dbReference type="Proteomes" id="UP000245771"/>
    </source>
</evidence>
<dbReference type="GeneID" id="37020690"/>
<organism evidence="2 3">
    <name type="scientific">Meira miltonrushii</name>
    <dbReference type="NCBI Taxonomy" id="1280837"/>
    <lineage>
        <taxon>Eukaryota</taxon>
        <taxon>Fungi</taxon>
        <taxon>Dikarya</taxon>
        <taxon>Basidiomycota</taxon>
        <taxon>Ustilaginomycotina</taxon>
        <taxon>Exobasidiomycetes</taxon>
        <taxon>Exobasidiales</taxon>
        <taxon>Brachybasidiaceae</taxon>
        <taxon>Meira</taxon>
    </lineage>
</organism>
<name>A0A316VEV7_9BASI</name>
<feature type="compositionally biased region" description="Basic and acidic residues" evidence="1">
    <location>
        <begin position="1"/>
        <end position="10"/>
    </location>
</feature>
<evidence type="ECO:0000313" key="2">
    <source>
        <dbReference type="EMBL" id="PWN36070.1"/>
    </source>
</evidence>
<dbReference type="InterPro" id="IPR027417">
    <property type="entry name" value="P-loop_NTPase"/>
</dbReference>
<dbReference type="GO" id="GO:0003690">
    <property type="term" value="F:double-stranded DNA binding"/>
    <property type="evidence" value="ECO:0007669"/>
    <property type="project" value="TreeGrafter"/>
</dbReference>
<feature type="region of interest" description="Disordered" evidence="1">
    <location>
        <begin position="1"/>
        <end position="69"/>
    </location>
</feature>
<dbReference type="Pfam" id="PF13671">
    <property type="entry name" value="AAA_33"/>
    <property type="match status" value="1"/>
</dbReference>
<dbReference type="STRING" id="1280837.A0A316VEV7"/>
<accession>A0A316VEV7</accession>
<dbReference type="Gene3D" id="3.40.50.300">
    <property type="entry name" value="P-loop containing nucleotide triphosphate hydrolases"/>
    <property type="match status" value="1"/>
</dbReference>
<protein>
    <submittedName>
        <fullName evidence="2">PNK3P-domain-containing protein</fullName>
    </submittedName>
</protein>
<dbReference type="GO" id="GO:0006281">
    <property type="term" value="P:DNA repair"/>
    <property type="evidence" value="ECO:0007669"/>
    <property type="project" value="TreeGrafter"/>
</dbReference>
<keyword evidence="3" id="KW-1185">Reference proteome</keyword>
<dbReference type="AlphaFoldDB" id="A0A316VEV7"/>
<dbReference type="SUPFAM" id="SSF52540">
    <property type="entry name" value="P-loop containing nucleoside triphosphate hydrolases"/>
    <property type="match status" value="1"/>
</dbReference>
<dbReference type="EMBL" id="KZ819603">
    <property type="protein sequence ID" value="PWN36070.1"/>
    <property type="molecule type" value="Genomic_DNA"/>
</dbReference>
<reference evidence="2 3" key="1">
    <citation type="journal article" date="2018" name="Mol. Biol. Evol.">
        <title>Broad Genomic Sampling Reveals a Smut Pathogenic Ancestry of the Fungal Clade Ustilaginomycotina.</title>
        <authorList>
            <person name="Kijpornyongpan T."/>
            <person name="Mondo S.J."/>
            <person name="Barry K."/>
            <person name="Sandor L."/>
            <person name="Lee J."/>
            <person name="Lipzen A."/>
            <person name="Pangilinan J."/>
            <person name="LaButti K."/>
            <person name="Hainaut M."/>
            <person name="Henrissat B."/>
            <person name="Grigoriev I.V."/>
            <person name="Spatafora J.W."/>
            <person name="Aime M.C."/>
        </authorList>
    </citation>
    <scope>NUCLEOTIDE SEQUENCE [LARGE SCALE GENOMIC DNA]</scope>
    <source>
        <strain evidence="2 3">MCA 3882</strain>
    </source>
</reference>
<dbReference type="Gene3D" id="3.40.50.1000">
    <property type="entry name" value="HAD superfamily/HAD-like"/>
    <property type="match status" value="1"/>
</dbReference>
<proteinExistence type="predicted"/>
<sequence>MTKDAGKMTESKGNGYRVLASAKRTPSSEVKKDPKRTKMEGQSSPSAQLAPIFRRRDDAAASSSASPSALKWKKPLGAQGTCLYAEYGNPFERELESRQKNGKVGKVKVACFDLDGCLIKPKGGKTWPSATDVFDYEQAFKGTFERVKQEYESGSCIAIITNQSQSDPKSKRLQTWKVKIANIARVIDCPMIIFAAIAKDGFRKPGRLMWDHGIVQSYVEAGGNAKDIDVDPSIPFTEQISFFVGDAAGRVGDHADTDRKWATNVGISFYTPEEYFLSEKPKAYKLTGWRPVLPDANDEKGTLPSNFFTQSMSSDKLDLVLFVGPPAAGKTSFYRQHFADRDYVWVNQDTLKTAAKCQNEVRNSLKAGRSVVVDNTNRNVTTRSHYIQIAQELGNVQVRCVFFDVSEELCWHNNLFRVRAGLQPINEPRQLLPKLAISSYYKGLEIPKKEEGFDADVVVVEWAFRGGQEAKQRWLKQWE</sequence>
<dbReference type="GO" id="GO:0046404">
    <property type="term" value="F:ATP-dependent polydeoxyribonucleotide 5'-hydroxyl-kinase activity"/>
    <property type="evidence" value="ECO:0007669"/>
    <property type="project" value="TreeGrafter"/>
</dbReference>
<dbReference type="Proteomes" id="UP000245771">
    <property type="component" value="Unassembled WGS sequence"/>
</dbReference>
<dbReference type="InterPro" id="IPR006551">
    <property type="entry name" value="Polynucleotide_phosphatase"/>
</dbReference>
<evidence type="ECO:0000256" key="1">
    <source>
        <dbReference type="SAM" id="MobiDB-lite"/>
    </source>
</evidence>
<dbReference type="RefSeq" id="XP_025356372.1">
    <property type="nucleotide sequence ID" value="XM_025498909.1"/>
</dbReference>
<dbReference type="FunCoup" id="A0A316VEV7">
    <property type="interactions" value="148"/>
</dbReference>
<dbReference type="Pfam" id="PF08645">
    <property type="entry name" value="PNK3P"/>
    <property type="match status" value="1"/>
</dbReference>
<dbReference type="PANTHER" id="PTHR12083:SF9">
    <property type="entry name" value="BIFUNCTIONAL POLYNUCLEOTIDE PHOSPHATASE_KINASE"/>
    <property type="match status" value="1"/>
</dbReference>
<dbReference type="GO" id="GO:0046403">
    <property type="term" value="F:polynucleotide 3'-phosphatase activity"/>
    <property type="evidence" value="ECO:0007669"/>
    <property type="project" value="TreeGrafter"/>
</dbReference>
<dbReference type="NCBIfam" id="TIGR01664">
    <property type="entry name" value="DNA-3'-Pase"/>
    <property type="match status" value="1"/>
</dbReference>
<dbReference type="PANTHER" id="PTHR12083">
    <property type="entry name" value="BIFUNCTIONAL POLYNUCLEOTIDE PHOSPHATASE/KINASE"/>
    <property type="match status" value="1"/>
</dbReference>
<feature type="compositionally biased region" description="Basic and acidic residues" evidence="1">
    <location>
        <begin position="29"/>
        <end position="39"/>
    </location>
</feature>
<dbReference type="InterPro" id="IPR023214">
    <property type="entry name" value="HAD_sf"/>
</dbReference>
<dbReference type="FunFam" id="3.40.50.300:FF:000737">
    <property type="entry name" value="Bifunctional polynucleotide phosphatase/kinase"/>
    <property type="match status" value="1"/>
</dbReference>
<dbReference type="SUPFAM" id="SSF56784">
    <property type="entry name" value="HAD-like"/>
    <property type="match status" value="1"/>
</dbReference>
<feature type="compositionally biased region" description="Low complexity" evidence="1">
    <location>
        <begin position="60"/>
        <end position="69"/>
    </location>
</feature>
<gene>
    <name evidence="2" type="ORF">FA14DRAFT_160962</name>
</gene>
<dbReference type="InterPro" id="IPR013954">
    <property type="entry name" value="PNK3P"/>
</dbReference>
<dbReference type="InParanoid" id="A0A316VEV7"/>
<dbReference type="InterPro" id="IPR036412">
    <property type="entry name" value="HAD-like_sf"/>
</dbReference>